<organism evidence="3 4">
    <name type="scientific">Caldicellulosiruptor hydrothermalis (strain DSM 18901 / VKM B-2411 / 108)</name>
    <dbReference type="NCBI Taxonomy" id="632292"/>
    <lineage>
        <taxon>Bacteria</taxon>
        <taxon>Bacillati</taxon>
        <taxon>Bacillota</taxon>
        <taxon>Bacillota incertae sedis</taxon>
        <taxon>Caldicellulosiruptorales</taxon>
        <taxon>Caldicellulosiruptoraceae</taxon>
        <taxon>Caldicellulosiruptor</taxon>
    </lineage>
</organism>
<protein>
    <submittedName>
        <fullName evidence="3">CRISPR-associated protein, MJ1666 family</fullName>
    </submittedName>
</protein>
<evidence type="ECO:0000259" key="2">
    <source>
        <dbReference type="Pfam" id="PF22230"/>
    </source>
</evidence>
<dbReference type="InterPro" id="IPR053857">
    <property type="entry name" value="Csx1_CARF"/>
</dbReference>
<dbReference type="KEGG" id="chd:Calhy_2564"/>
<dbReference type="InterPro" id="IPR027419">
    <property type="entry name" value="CRISPR-assoc_Csx1_C"/>
</dbReference>
<evidence type="ECO:0000313" key="3">
    <source>
        <dbReference type="EMBL" id="ADQ08254.1"/>
    </source>
</evidence>
<dbReference type="Pfam" id="PF09455">
    <property type="entry name" value="Csx1_HEPN"/>
    <property type="match status" value="1"/>
</dbReference>
<dbReference type="AlphaFoldDB" id="E4QAF0"/>
<dbReference type="NCBIfam" id="TIGR01897">
    <property type="entry name" value="cas_MJ1666"/>
    <property type="match status" value="1"/>
</dbReference>
<dbReference type="EMBL" id="CP002219">
    <property type="protein sequence ID" value="ADQ08254.1"/>
    <property type="molecule type" value="Genomic_DNA"/>
</dbReference>
<dbReference type="RefSeq" id="WP_013404389.1">
    <property type="nucleotide sequence ID" value="NC_014652.1"/>
</dbReference>
<dbReference type="eggNOG" id="COG1517">
    <property type="taxonomic scope" value="Bacteria"/>
</dbReference>
<accession>E4QAF0</accession>
<evidence type="ECO:0000259" key="1">
    <source>
        <dbReference type="Pfam" id="PF09455"/>
    </source>
</evidence>
<dbReference type="Gene3D" id="1.10.3740.10">
    <property type="entry name" value="SSO1389-like domains"/>
    <property type="match status" value="1"/>
</dbReference>
<name>E4QAF0_CALH1</name>
<dbReference type="HOGENOM" id="CLU_045946_0_0_9"/>
<dbReference type="Proteomes" id="UP000006890">
    <property type="component" value="Chromosome"/>
</dbReference>
<dbReference type="SUPFAM" id="SSF160980">
    <property type="entry name" value="SSO1389-like"/>
    <property type="match status" value="1"/>
</dbReference>
<dbReference type="Gene3D" id="3.40.50.10640">
    <property type="entry name" value="SSO1389-like"/>
    <property type="match status" value="1"/>
</dbReference>
<dbReference type="Pfam" id="PF22230">
    <property type="entry name" value="Csx1_CARF"/>
    <property type="match status" value="1"/>
</dbReference>
<sequence length="473" mass="55032">MKVIYQVGRLDNPAIATKKFYIKNFNGEIVEESGESELSSTVLRDFLRKRGCEAKTVVIYPVSIVLNSRLPEYIQPANLKEELAAIFKDPSDYLKNPDEFIDRIDLERCRDEKLIVHSLGEYMETFLDASYDDIVLEILFDMIERYLKGELEDLYLDISSGHNIYISAILEAARHFAVFSNLMNWLDESKVPKICITFSDPIIGSSAKSFEIHIQQQRFTAFFSSPIKRKEAAEYNFSFLRNIYPDPENNGTKGQEAAKLKQQVREKRKKLREKIEMFCLLFSAIKNNVPLYLYYQHYHSVDEIKEEIFKLIEHAKGQLCSDYQKSPNLNKRAYIDAILSLGFYIGIVNVLEKHNITMFCQDTGIDLDLLKRDFFEIYSTFRVPTNYVMLSNEISNTQKILEQMDDIGSWTGLYKIIDPGKPVGEPIDRNYFAHSGFERNITEIRTEGSTIFVRYAFNTNFNVINCWLKDRIE</sequence>
<dbReference type="InterPro" id="IPR019016">
    <property type="entry name" value="Csx1-like_HEPN"/>
</dbReference>
<proteinExistence type="predicted"/>
<dbReference type="STRING" id="632292.Calhy_2564"/>
<gene>
    <name evidence="3" type="ordered locus">Calhy_2564</name>
</gene>
<reference key="1">
    <citation type="submission" date="2010-09" db="EMBL/GenBank/DDBJ databases">
        <title>Complete sequence of Caldicellulosiruptor hydrothermalis 108.</title>
        <authorList>
            <consortium name="US DOE Joint Genome Institute"/>
            <person name="Lucas S."/>
            <person name="Copeland A."/>
            <person name="Lapidus A."/>
            <person name="Cheng J.-F."/>
            <person name="Bruce D."/>
            <person name="Goodwin L."/>
            <person name="Pitluck S."/>
            <person name="Davenport K."/>
            <person name="Detter J.C."/>
            <person name="Han C."/>
            <person name="Tapia R."/>
            <person name="Land M."/>
            <person name="Hauser L."/>
            <person name="Chang Y.-J."/>
            <person name="Jeffries C."/>
            <person name="Kyrpides N."/>
            <person name="Ivanova N."/>
            <person name="Mikhailova N."/>
            <person name="Blumer-Schuette S.E."/>
            <person name="Kelly R.M."/>
            <person name="Woyke T."/>
        </authorList>
    </citation>
    <scope>NUCLEOTIDE SEQUENCE</scope>
    <source>
        <strain>108</strain>
    </source>
</reference>
<keyword evidence="4" id="KW-1185">Reference proteome</keyword>
<dbReference type="InterPro" id="IPR010171">
    <property type="entry name" value="CRISPR_Csx1"/>
</dbReference>
<feature type="domain" description="CRISPR system endoribonuclease Csx1 CARF" evidence="2">
    <location>
        <begin position="31"/>
        <end position="201"/>
    </location>
</feature>
<reference evidence="3 4" key="2">
    <citation type="journal article" date="2011" name="J. Bacteriol.">
        <title>Complete genome sequences for the anaerobic, extremely thermophilic plant biomass-degrading bacteria Caldicellulosiruptor hydrothermalis, Caldicellulosiruptor kristjanssonii, Caldicellulosiruptor kronotskyensis, Caldicellulosiruptor owensenis, and Caldicellulosiruptor lactoaceticus.</title>
        <authorList>
            <person name="Blumer-Schuette S.E."/>
            <person name="Ozdemir I."/>
            <person name="Mistry D."/>
            <person name="Lucas S."/>
            <person name="Lapidus A."/>
            <person name="Cheng J.F."/>
            <person name="Goodwin L.A."/>
            <person name="Pitluck S."/>
            <person name="Land M.L."/>
            <person name="Hauser L.J."/>
            <person name="Woyke T."/>
            <person name="Mikhailova N."/>
            <person name="Pati A."/>
            <person name="Kyrpides N.C."/>
            <person name="Ivanova N."/>
            <person name="Detter J.C."/>
            <person name="Walston-Davenport K."/>
            <person name="Han S."/>
            <person name="Adams M.W."/>
            <person name="Kelly R.M."/>
        </authorList>
    </citation>
    <scope>NUCLEOTIDE SEQUENCE [LARGE SCALE GENOMIC DNA]</scope>
    <source>
        <strain evidence="4">DSM 18901 / VKM B-2411 / 108</strain>
    </source>
</reference>
<feature type="domain" description="CRISPR system endoribonuclease Csx1-like HEPN" evidence="1">
    <location>
        <begin position="385"/>
        <end position="456"/>
    </location>
</feature>
<evidence type="ECO:0000313" key="4">
    <source>
        <dbReference type="Proteomes" id="UP000006890"/>
    </source>
</evidence>
<dbReference type="OrthoDB" id="2080251at2"/>